<dbReference type="GeneID" id="111137785"/>
<reference evidence="5" key="1">
    <citation type="submission" date="2024-06" db="UniProtKB">
        <authorList>
            <consortium name="RefSeq"/>
        </authorList>
    </citation>
    <scope>NUCLEOTIDE SEQUENCE [LARGE SCALE GENOMIC DNA]</scope>
</reference>
<dbReference type="Proteomes" id="UP000694844">
    <property type="component" value="Chromosome 1"/>
</dbReference>
<dbReference type="RefSeq" id="XP_022345177.1">
    <property type="nucleotide sequence ID" value="XM_022489469.1"/>
</dbReference>
<reference evidence="6" key="2">
    <citation type="submission" date="2025-08" db="UniProtKB">
        <authorList>
            <consortium name="RefSeq"/>
        </authorList>
    </citation>
    <scope>IDENTIFICATION</scope>
    <source>
        <tissue evidence="6">Whole sample</tissue>
    </source>
</reference>
<evidence type="ECO:0000256" key="2">
    <source>
        <dbReference type="ARBA" id="ARBA00022771"/>
    </source>
</evidence>
<dbReference type="PANTHER" id="PTHR21402">
    <property type="entry name" value="GAMETOCYTE SPECIFIC FACTOR 1-RELATED"/>
    <property type="match status" value="1"/>
</dbReference>
<evidence type="ECO:0000313" key="5">
    <source>
        <dbReference type="Proteomes" id="UP000694844"/>
    </source>
</evidence>
<evidence type="ECO:0000256" key="1">
    <source>
        <dbReference type="ARBA" id="ARBA00022723"/>
    </source>
</evidence>
<keyword evidence="3" id="KW-0862">Zinc</keyword>
<evidence type="ECO:0000259" key="4">
    <source>
        <dbReference type="PROSITE" id="PS51800"/>
    </source>
</evidence>
<proteinExistence type="predicted"/>
<gene>
    <name evidence="6" type="primary">LOC111137785</name>
</gene>
<organism evidence="5 6">
    <name type="scientific">Crassostrea virginica</name>
    <name type="common">Eastern oyster</name>
    <dbReference type="NCBI Taxonomy" id="6565"/>
    <lineage>
        <taxon>Eukaryota</taxon>
        <taxon>Metazoa</taxon>
        <taxon>Spiralia</taxon>
        <taxon>Lophotrochozoa</taxon>
        <taxon>Mollusca</taxon>
        <taxon>Bivalvia</taxon>
        <taxon>Autobranchia</taxon>
        <taxon>Pteriomorphia</taxon>
        <taxon>Ostreida</taxon>
        <taxon>Ostreoidea</taxon>
        <taxon>Ostreidae</taxon>
        <taxon>Crassostrea</taxon>
    </lineage>
</organism>
<protein>
    <submittedName>
        <fullName evidence="6">Uncharacterized protein LOC111137785</fullName>
    </submittedName>
</protein>
<sequence>MSKEINNGTIQSPDPEQEIPCPYNKCEMIRAKRMPYHLMKCRRNHPCSEYASCPLNATHEVPKPELRYHIENCPDKPRIEQDLAYETLKSSGSSLFQGSTALPEYQKIIINSEEDWEIDIPLLPRIGVDPSFFAKLEGIHIDGLTRAEKKHMKAQYALPVEERRYVHFTNLEEKSSEKPVTAKEEVTEEKLRIPHKASQTYIPKPNIPKQQPSTVFTYSLSSVGVGRGQITSVSDPITKTDVAEQSVGGALGGWAGEFYGWGWMTPQRSWQTEVRLGEGTRLEEWLQRCFPLLVQGEGLQDKCHKHSRKL</sequence>
<dbReference type="PANTHER" id="PTHR21402:SF5">
    <property type="entry name" value="GAMETOCYTE SPECIFIC FACTOR 1"/>
    <property type="match status" value="1"/>
</dbReference>
<feature type="domain" description="CHHC U11-48K-type" evidence="4">
    <location>
        <begin position="50"/>
        <end position="77"/>
    </location>
</feature>
<evidence type="ECO:0000313" key="6">
    <source>
        <dbReference type="RefSeq" id="XP_022345177.1"/>
    </source>
</evidence>
<dbReference type="AlphaFoldDB" id="A0A8B8EZ13"/>
<evidence type="ECO:0000256" key="3">
    <source>
        <dbReference type="ARBA" id="ARBA00022833"/>
    </source>
</evidence>
<dbReference type="GO" id="GO:0008270">
    <property type="term" value="F:zinc ion binding"/>
    <property type="evidence" value="ECO:0007669"/>
    <property type="project" value="UniProtKB-KW"/>
</dbReference>
<keyword evidence="5" id="KW-1185">Reference proteome</keyword>
<keyword evidence="1" id="KW-0479">Metal-binding</keyword>
<dbReference type="InterPro" id="IPR051591">
    <property type="entry name" value="UPF0224_FAM112_RNA_Proc"/>
</dbReference>
<feature type="domain" description="CHHC U11-48K-type" evidence="4">
    <location>
        <begin position="18"/>
        <end position="45"/>
    </location>
</feature>
<accession>A0A8B8EZ13</accession>
<dbReference type="PROSITE" id="PS51800">
    <property type="entry name" value="ZF_CHHC_U11_48K"/>
    <property type="match status" value="2"/>
</dbReference>
<dbReference type="KEGG" id="cvn:111137785"/>
<dbReference type="InterPro" id="IPR022776">
    <property type="entry name" value="TRM13/UPF0224_CHHC_Znf_dom"/>
</dbReference>
<keyword evidence="2" id="KW-0863">Zinc-finger</keyword>
<dbReference type="Pfam" id="PF05253">
    <property type="entry name" value="zf-U11-48K"/>
    <property type="match status" value="1"/>
</dbReference>
<name>A0A8B8EZ13_CRAVI</name>
<dbReference type="OrthoDB" id="10069248at2759"/>